<dbReference type="HOGENOM" id="CLU_3026920_0_0_5"/>
<sequence>MVSAVRVIEGLHRRGFDGGPSTGEGERGHSFLGGPRRRAGVGEPKSVIAAGHPPL</sequence>
<feature type="region of interest" description="Disordered" evidence="1">
    <location>
        <begin position="10"/>
        <end position="55"/>
    </location>
</feature>
<protein>
    <submittedName>
        <fullName evidence="2">Uncharacterized protein</fullName>
    </submittedName>
</protein>
<proteinExistence type="predicted"/>
<evidence type="ECO:0000256" key="1">
    <source>
        <dbReference type="SAM" id="MobiDB-lite"/>
    </source>
</evidence>
<accession>V6F3B0</accession>
<dbReference type="AlphaFoldDB" id="V6F3B0"/>
<dbReference type="Proteomes" id="UP000018922">
    <property type="component" value="Chromosome I"/>
</dbReference>
<evidence type="ECO:0000313" key="3">
    <source>
        <dbReference type="Proteomes" id="UP000018922"/>
    </source>
</evidence>
<reference evidence="2 3" key="1">
    <citation type="journal article" date="2014" name="Genome Announc.">
        <title>Complete genome sequence of Magnetospirillum gryphiswaldense MSR-1.</title>
        <authorList>
            <person name="Wang X."/>
            <person name="Wang Q."/>
            <person name="Zhang W."/>
            <person name="Wang Y."/>
            <person name="Li L."/>
            <person name="Wen T."/>
            <person name="Zhang T."/>
            <person name="Zhang Y."/>
            <person name="Xu J."/>
            <person name="Hu J."/>
            <person name="Li S."/>
            <person name="Liu L."/>
            <person name="Liu J."/>
            <person name="Jiang W."/>
            <person name="Tian J."/>
            <person name="Li Y."/>
            <person name="Schuler D."/>
            <person name="Wang L."/>
            <person name="Li J."/>
        </authorList>
    </citation>
    <scope>NUCLEOTIDE SEQUENCE [LARGE SCALE GENOMIC DNA]</scope>
    <source>
        <strain evidence="3">DSM 6361 / JCM 21280 / NBRC 15271 / MSR-1</strain>
    </source>
</reference>
<dbReference type="KEGG" id="mgy:MGMSRv2__2657"/>
<gene>
    <name evidence="2" type="ordered locus">MGMSRv2__2657</name>
</gene>
<name>V6F3B0_MAGGM</name>
<dbReference type="EMBL" id="HG794546">
    <property type="protein sequence ID" value="CDK99872.1"/>
    <property type="molecule type" value="Genomic_DNA"/>
</dbReference>
<organism evidence="2 3">
    <name type="scientific">Magnetospirillum gryphiswaldense (strain DSM 6361 / JCM 21280 / NBRC 15271 / MSR-1)</name>
    <dbReference type="NCBI Taxonomy" id="431944"/>
    <lineage>
        <taxon>Bacteria</taxon>
        <taxon>Pseudomonadati</taxon>
        <taxon>Pseudomonadota</taxon>
        <taxon>Alphaproteobacteria</taxon>
        <taxon>Rhodospirillales</taxon>
        <taxon>Rhodospirillaceae</taxon>
        <taxon>Magnetospirillum</taxon>
    </lineage>
</organism>
<keyword evidence="3" id="KW-1185">Reference proteome</keyword>
<evidence type="ECO:0000313" key="2">
    <source>
        <dbReference type="EMBL" id="CDK99872.1"/>
    </source>
</evidence>